<evidence type="ECO:0000313" key="4">
    <source>
        <dbReference type="EMBL" id="GFG51124.1"/>
    </source>
</evidence>
<evidence type="ECO:0000313" key="6">
    <source>
        <dbReference type="Proteomes" id="UP000220914"/>
    </source>
</evidence>
<evidence type="ECO:0000313" key="5">
    <source>
        <dbReference type="EMBL" id="PEG42277.1"/>
    </source>
</evidence>
<keyword evidence="1" id="KW-0378">Hydrolase</keyword>
<dbReference type="EMBL" id="BLKS01000001">
    <property type="protein sequence ID" value="GFG51124.1"/>
    <property type="molecule type" value="Genomic_DNA"/>
</dbReference>
<comment type="caution">
    <text evidence="5">The sequence shown here is derived from an EMBL/GenBank/DDBJ whole genome shotgun (WGS) entry which is preliminary data.</text>
</comment>
<protein>
    <submittedName>
        <fullName evidence="5">Peptidase S15</fullName>
    </submittedName>
</protein>
<dbReference type="RefSeq" id="WP_097938060.1">
    <property type="nucleotide sequence ID" value="NZ_BLKS01000001.1"/>
</dbReference>
<reference evidence="4" key="3">
    <citation type="submission" date="2020-02" db="EMBL/GenBank/DDBJ databases">
        <authorList>
            <person name="Matsumoto Y."/>
            <person name="Motooka D."/>
            <person name="Nakamura S."/>
        </authorList>
    </citation>
    <scope>NUCLEOTIDE SEQUENCE</scope>
    <source>
        <strain evidence="4">JCM 6377</strain>
    </source>
</reference>
<feature type="compositionally biased region" description="Low complexity" evidence="2">
    <location>
        <begin position="55"/>
        <end position="72"/>
    </location>
</feature>
<evidence type="ECO:0000256" key="1">
    <source>
        <dbReference type="ARBA" id="ARBA00022801"/>
    </source>
</evidence>
<evidence type="ECO:0000259" key="3">
    <source>
        <dbReference type="SMART" id="SM00939"/>
    </source>
</evidence>
<feature type="compositionally biased region" description="Polar residues" evidence="2">
    <location>
        <begin position="39"/>
        <end position="48"/>
    </location>
</feature>
<name>A0A2A7NEY7_MYCAG</name>
<feature type="domain" description="Xaa-Pro dipeptidyl-peptidase C-terminal" evidence="3">
    <location>
        <begin position="724"/>
        <end position="938"/>
    </location>
</feature>
<feature type="region of interest" description="Disordered" evidence="2">
    <location>
        <begin position="138"/>
        <end position="168"/>
    </location>
</feature>
<dbReference type="EMBL" id="PDCP01000003">
    <property type="protein sequence ID" value="PEG42277.1"/>
    <property type="molecule type" value="Genomic_DNA"/>
</dbReference>
<dbReference type="Proteomes" id="UP000220914">
    <property type="component" value="Unassembled WGS sequence"/>
</dbReference>
<dbReference type="Proteomes" id="UP000465302">
    <property type="component" value="Unassembled WGS sequence"/>
</dbReference>
<accession>A0A2A7NEY7</accession>
<dbReference type="SMART" id="SM00939">
    <property type="entry name" value="PepX_C"/>
    <property type="match status" value="1"/>
</dbReference>
<reference evidence="4 7" key="2">
    <citation type="journal article" date="2019" name="Emerg. Microbes Infect.">
        <title>Comprehensive subspecies identification of 175 nontuberculous mycobacteria species based on 7547 genomic profiles.</title>
        <authorList>
            <person name="Matsumoto Y."/>
            <person name="Kinjo T."/>
            <person name="Motooka D."/>
            <person name="Nabeya D."/>
            <person name="Jung N."/>
            <person name="Uechi K."/>
            <person name="Horii T."/>
            <person name="Iida T."/>
            <person name="Fujita J."/>
            <person name="Nakamura S."/>
        </authorList>
    </citation>
    <scope>NUCLEOTIDE SEQUENCE [LARGE SCALE GENOMIC DNA]</scope>
    <source>
        <strain evidence="4 7">JCM 6377</strain>
    </source>
</reference>
<keyword evidence="6" id="KW-1185">Reference proteome</keyword>
<evidence type="ECO:0000256" key="2">
    <source>
        <dbReference type="SAM" id="MobiDB-lite"/>
    </source>
</evidence>
<sequence length="952" mass="98858">MSAASYIGRVGGLAVALGVGTAIVTGQGVAYATPASDDGGTNVSSEGNSDGGGATNNTATNTATNTTPTTTTPDKRGPGKIDIKLPRLADIVGRHRADATTPGSVTATSIVKRFSDATKRVTDALEDIAAGGLNNVSVQSTSRTEKSSNSQERVAARSARTTKTTEAPTVTETTLTETNNPVGKTSANRLESARNWLASPQAAAGRAVETINPVPQPTKLWTPPRILAPFGTMQAAPDTAPTTSTSSLLTAVLDVVSPFAGNSPASPGVGSPLSWVLAGAARREIGIESFTPQALLAPSTNSLTYDPTVTLVKGVITGDNNGPTEGVNYFVVSQPSGGGKVYVDPQTGDFSFLPDLSSVQSGGTETFSVVVAETTPFTSAITGIPVVGSLASQVFVVLYQIPVVNVVLSPIIGRSQITSVPITVSQYVKEGQPVAFTVMVESFDGTLISTNYFPATRVASGDADVAPTILNGPGLATAGNIDPTAPNTVDGLVPGIDALRDAGYNVVTWDPRGEFASTGRLELDSPEFEGQDVKAIISWITDNPQYTRPAMETANDPWIGMVGGSYGGGIQLVTAAIDDRVDVIVPGIAWNKLNDSLYPHEAFKTAYSSLLLLGLVTAGARINPQIYGGIITGAVLGILTPGQQQLLARSGPWDLVGGIDIPTLFIQGTVDVLFPLQQALTNAETIGPNAEVSMIWFCGGHGFCLTLTPEQLAEQNELLLNNTIAWLNNTLPEADGNPYDEVDVPKFQFVDQNGTWYTADVLPIDSAFYAGGTPIVTNGSGGLLPIVPLLGGSGPQSAVSLPYSLGLGSQATNAINVPLNDPTTSGVQVVGAPQLTMTYSGIGTSRHVYAQIVDKKTGLVVGNIVTPLPVTLDGRTHTQTYQMEDIVWTYGDTVPDASDLELQIVSSATPFLNFTQYGFINVSSVSVSLPTPGPNVVEELADPSQQTVTVAA</sequence>
<reference evidence="5 6" key="1">
    <citation type="submission" date="2017-10" db="EMBL/GenBank/DDBJ databases">
        <title>The new phylogeny of genus Mycobacterium.</title>
        <authorList>
            <person name="Tortoli E."/>
            <person name="Trovato A."/>
            <person name="Cirillo D.M."/>
        </authorList>
    </citation>
    <scope>NUCLEOTIDE SEQUENCE [LARGE SCALE GENOMIC DNA]</scope>
    <source>
        <strain evidence="5 6">CCUG37673</strain>
    </source>
</reference>
<dbReference type="InterPro" id="IPR000383">
    <property type="entry name" value="Xaa-Pro-like_dom"/>
</dbReference>
<dbReference type="Gene3D" id="3.40.50.1820">
    <property type="entry name" value="alpha/beta hydrolase"/>
    <property type="match status" value="1"/>
</dbReference>
<evidence type="ECO:0000313" key="7">
    <source>
        <dbReference type="Proteomes" id="UP000465302"/>
    </source>
</evidence>
<dbReference type="SUPFAM" id="SSF53474">
    <property type="entry name" value="alpha/beta-Hydrolases"/>
    <property type="match status" value="1"/>
</dbReference>
<feature type="compositionally biased region" description="Polar residues" evidence="2">
    <location>
        <begin position="138"/>
        <end position="152"/>
    </location>
</feature>
<dbReference type="InterPro" id="IPR013736">
    <property type="entry name" value="Xaa-Pro_dipept_C"/>
</dbReference>
<dbReference type="Pfam" id="PF02129">
    <property type="entry name" value="Peptidase_S15"/>
    <property type="match status" value="1"/>
</dbReference>
<dbReference type="AlphaFoldDB" id="A0A2A7NEY7"/>
<proteinExistence type="predicted"/>
<gene>
    <name evidence="5" type="ORF">CQY20_02380</name>
    <name evidence="4" type="ORF">MAGR_25650</name>
</gene>
<feature type="region of interest" description="Disordered" evidence="2">
    <location>
        <begin position="32"/>
        <end position="83"/>
    </location>
</feature>
<dbReference type="InterPro" id="IPR029058">
    <property type="entry name" value="AB_hydrolase_fold"/>
</dbReference>
<dbReference type="GO" id="GO:0008239">
    <property type="term" value="F:dipeptidyl-peptidase activity"/>
    <property type="evidence" value="ECO:0007669"/>
    <property type="project" value="InterPro"/>
</dbReference>
<feature type="compositionally biased region" description="Basic and acidic residues" evidence="2">
    <location>
        <begin position="73"/>
        <end position="83"/>
    </location>
</feature>
<organism evidence="5 6">
    <name type="scientific">Mycolicibacterium agri</name>
    <name type="common">Mycobacterium agri</name>
    <dbReference type="NCBI Taxonomy" id="36811"/>
    <lineage>
        <taxon>Bacteria</taxon>
        <taxon>Bacillati</taxon>
        <taxon>Actinomycetota</taxon>
        <taxon>Actinomycetes</taxon>
        <taxon>Mycobacteriales</taxon>
        <taxon>Mycobacteriaceae</taxon>
        <taxon>Mycolicibacterium</taxon>
    </lineage>
</organism>
<dbReference type="OrthoDB" id="9804819at2"/>